<dbReference type="Gene3D" id="3.40.50.12780">
    <property type="entry name" value="N-terminal domain of ligase-like"/>
    <property type="match status" value="1"/>
</dbReference>
<dbReference type="AlphaFoldDB" id="D2AZW0"/>
<evidence type="ECO:0000313" key="2">
    <source>
        <dbReference type="EMBL" id="ACZ87194.1"/>
    </source>
</evidence>
<sequence length="481" mass="55308">MSKSDSPVPSLGTSTVRDVENEATTNGRIAEYIRRSDRPAQEILKSQIRLRRRWEHDKIRLRAHGRMTPEERAEWQLETVRTIVNSAYATVPFYRELYSNAGFEPGDIITWSDFEQLPIVDKRMLVESGVSAEIVRSAEKRALHSVRTSGSSGLDLTIYQDNESLDYRAACNLWHCELLVGHALEPDDWRYSVYFKPERLSSLLGAYPVVTVSHHCPPRLLVEHIAELRPKLLMAYPSYLQRLAEEKVALDLFGVEAICTNSERSTRGERLRYSRIFRVPVLDEYSSNELSLIAYECRERRYHLVENNVYAEVPEADDEGFGRLIGTSLGNLLMPFIRYDQGDVVRLEDSRTPCACGSSCRVISAFRGREGEHLLDGPLRTVPADIVLELCDRILLRDTSRVQQYQVAQIAPDRIEVRLKRSDPMRRSDEDGDVGEFTRILSALFVNETMRVDVVHDREFATLPSGKRCLIYREEPWDRIR</sequence>
<protein>
    <submittedName>
        <fullName evidence="2">CapK domain-containing protein</fullName>
    </submittedName>
</protein>
<organism evidence="2 3">
    <name type="scientific">Streptosporangium roseum (strain ATCC 12428 / DSM 43021 / JCM 3005 / KCTC 9067 / NCIMB 10171 / NRRL 2505 / NI 9100)</name>
    <dbReference type="NCBI Taxonomy" id="479432"/>
    <lineage>
        <taxon>Bacteria</taxon>
        <taxon>Bacillati</taxon>
        <taxon>Actinomycetota</taxon>
        <taxon>Actinomycetes</taxon>
        <taxon>Streptosporangiales</taxon>
        <taxon>Streptosporangiaceae</taxon>
        <taxon>Streptosporangium</taxon>
    </lineage>
</organism>
<dbReference type="PANTHER" id="PTHR36932">
    <property type="entry name" value="CAPSULAR POLYSACCHARIDE BIOSYNTHESIS PROTEIN"/>
    <property type="match status" value="1"/>
</dbReference>
<dbReference type="InterPro" id="IPR042099">
    <property type="entry name" value="ANL_N_sf"/>
</dbReference>
<dbReference type="OrthoDB" id="580775at2"/>
<dbReference type="STRING" id="479432.Sros_4305"/>
<dbReference type="Proteomes" id="UP000002029">
    <property type="component" value="Chromosome"/>
</dbReference>
<dbReference type="PANTHER" id="PTHR36932:SF1">
    <property type="entry name" value="CAPSULAR POLYSACCHARIDE BIOSYNTHESIS PROTEIN"/>
    <property type="match status" value="1"/>
</dbReference>
<dbReference type="RefSeq" id="WP_012890936.1">
    <property type="nucleotide sequence ID" value="NC_013595.1"/>
</dbReference>
<dbReference type="eggNOG" id="COG1541">
    <property type="taxonomic scope" value="Bacteria"/>
</dbReference>
<dbReference type="SUPFAM" id="SSF56801">
    <property type="entry name" value="Acetyl-CoA synthetase-like"/>
    <property type="match status" value="1"/>
</dbReference>
<reference evidence="2 3" key="1">
    <citation type="journal article" date="2010" name="Stand. Genomic Sci.">
        <title>Complete genome sequence of Streptosporangium roseum type strain (NI 9100).</title>
        <authorList>
            <person name="Nolan M."/>
            <person name="Sikorski J."/>
            <person name="Jando M."/>
            <person name="Lucas S."/>
            <person name="Lapidus A."/>
            <person name="Glavina Del Rio T."/>
            <person name="Chen F."/>
            <person name="Tice H."/>
            <person name="Pitluck S."/>
            <person name="Cheng J.F."/>
            <person name="Chertkov O."/>
            <person name="Sims D."/>
            <person name="Meincke L."/>
            <person name="Brettin T."/>
            <person name="Han C."/>
            <person name="Detter J.C."/>
            <person name="Bruce D."/>
            <person name="Goodwin L."/>
            <person name="Land M."/>
            <person name="Hauser L."/>
            <person name="Chang Y.J."/>
            <person name="Jeffries C.D."/>
            <person name="Ivanova N."/>
            <person name="Mavromatis K."/>
            <person name="Mikhailova N."/>
            <person name="Chen A."/>
            <person name="Palaniappan K."/>
            <person name="Chain P."/>
            <person name="Rohde M."/>
            <person name="Goker M."/>
            <person name="Bristow J."/>
            <person name="Eisen J.A."/>
            <person name="Markowitz V."/>
            <person name="Hugenholtz P."/>
            <person name="Kyrpides N.C."/>
            <person name="Klenk H.P."/>
        </authorList>
    </citation>
    <scope>NUCLEOTIDE SEQUENCE [LARGE SCALE GENOMIC DNA]</scope>
    <source>
        <strain evidence="3">ATCC 12428 / DSM 43021 / JCM 3005 / NI 9100</strain>
    </source>
</reference>
<dbReference type="KEGG" id="sro:Sros_4305"/>
<dbReference type="HOGENOM" id="CLU_035301_6_0_11"/>
<feature type="region of interest" description="Disordered" evidence="1">
    <location>
        <begin position="1"/>
        <end position="23"/>
    </location>
</feature>
<dbReference type="EMBL" id="CP001814">
    <property type="protein sequence ID" value="ACZ87194.1"/>
    <property type="molecule type" value="Genomic_DNA"/>
</dbReference>
<evidence type="ECO:0000256" key="1">
    <source>
        <dbReference type="SAM" id="MobiDB-lite"/>
    </source>
</evidence>
<evidence type="ECO:0000313" key="3">
    <source>
        <dbReference type="Proteomes" id="UP000002029"/>
    </source>
</evidence>
<accession>D2AZW0</accession>
<keyword evidence="3" id="KW-1185">Reference proteome</keyword>
<name>D2AZW0_STRRD</name>
<dbReference type="InterPro" id="IPR053158">
    <property type="entry name" value="CapK_Type1_Caps_Biosynth"/>
</dbReference>
<proteinExistence type="predicted"/>
<gene>
    <name evidence="2" type="ordered locus">Sros_4305</name>
</gene>